<evidence type="ECO:0000256" key="1">
    <source>
        <dbReference type="SAM" id="MobiDB-lite"/>
    </source>
</evidence>
<dbReference type="Proteomes" id="UP001234916">
    <property type="component" value="Chromosome"/>
</dbReference>
<dbReference type="Gene3D" id="1.10.10.2830">
    <property type="match status" value="1"/>
</dbReference>
<sequence length="145" mass="16028">MNEILINKTGQGELITASDGSITVSVPIRIKRRGSRKAVTLPDGEPVKPRPWDDTPTPIQLALARGHRWLAMLESGEARSLTEVAEREGMDRAYVSRMVNLTTLAPDIVAAILDETLPAEVTLFELASGTPLLWEEQRRLLESSR</sequence>
<accession>A0AA49IXK5</accession>
<dbReference type="EMBL" id="CP107246">
    <property type="protein sequence ID" value="WIM04516.1"/>
    <property type="molecule type" value="Genomic_DNA"/>
</dbReference>
<dbReference type="KEGG" id="npv:OHM77_07295"/>
<dbReference type="SUPFAM" id="SSF109709">
    <property type="entry name" value="KorB DNA-binding domain-like"/>
    <property type="match status" value="1"/>
</dbReference>
<feature type="region of interest" description="Disordered" evidence="1">
    <location>
        <begin position="37"/>
        <end position="56"/>
    </location>
</feature>
<gene>
    <name evidence="2" type="ORF">OHM77_07295</name>
</gene>
<proteinExistence type="predicted"/>
<evidence type="ECO:0000313" key="2">
    <source>
        <dbReference type="EMBL" id="WIM04516.1"/>
    </source>
</evidence>
<dbReference type="AlphaFoldDB" id="A0AA49IXK5"/>
<reference evidence="2" key="1">
    <citation type="journal article" date="2023" name="Nat. Microbiol.">
        <title>Enrichment and characterization of a nitric oxide-reducing microbial community in a continuous bioreactor.</title>
        <authorList>
            <person name="Garrido-Amador P."/>
            <person name="Stortenbeker N."/>
            <person name="Wessels H.J.C.T."/>
            <person name="Speth D.R."/>
            <person name="Garcia-Heredia I."/>
            <person name="Kartal B."/>
        </authorList>
    </citation>
    <scope>NUCLEOTIDE SEQUENCE</scope>
    <source>
        <strain evidence="2">MAG1</strain>
    </source>
</reference>
<protein>
    <submittedName>
        <fullName evidence="2">LacI family transcriptional regulator</fullName>
    </submittedName>
</protein>
<organism evidence="2">
    <name type="scientific">Candidatus Nitricoxidivorans perseverans</name>
    <dbReference type="NCBI Taxonomy" id="2975601"/>
    <lineage>
        <taxon>Bacteria</taxon>
        <taxon>Pseudomonadati</taxon>
        <taxon>Pseudomonadota</taxon>
        <taxon>Betaproteobacteria</taxon>
        <taxon>Nitrosomonadales</taxon>
        <taxon>Sterolibacteriaceae</taxon>
        <taxon>Candidatus Nitricoxidivorans</taxon>
    </lineage>
</organism>
<name>A0AA49IXK5_9PROT</name>